<dbReference type="SUPFAM" id="SSF49879">
    <property type="entry name" value="SMAD/FHA domain"/>
    <property type="match status" value="1"/>
</dbReference>
<keyword evidence="4" id="KW-0227">DNA damage</keyword>
<name>A0A317SBY5_9PEZI</name>
<protein>
    <recommendedName>
        <fullName evidence="9">FHA domain-containing protein</fullName>
    </recommendedName>
</protein>
<dbReference type="SUPFAM" id="SSF52113">
    <property type="entry name" value="BRCT domain"/>
    <property type="match status" value="1"/>
</dbReference>
<keyword evidence="3" id="KW-0158">Chromosome</keyword>
<dbReference type="GO" id="GO:0007095">
    <property type="term" value="P:mitotic G2 DNA damage checkpoint signaling"/>
    <property type="evidence" value="ECO:0007669"/>
    <property type="project" value="InterPro"/>
</dbReference>
<evidence type="ECO:0000256" key="7">
    <source>
        <dbReference type="ARBA" id="ARBA00044757"/>
    </source>
</evidence>
<dbReference type="Pfam" id="PF16508">
    <property type="entry name" value="NIBRIN_BRCT_II"/>
    <property type="match status" value="1"/>
</dbReference>
<feature type="compositionally biased region" description="Polar residues" evidence="8">
    <location>
        <begin position="221"/>
        <end position="231"/>
    </location>
</feature>
<dbReference type="Proteomes" id="UP000246991">
    <property type="component" value="Unassembled WGS sequence"/>
</dbReference>
<evidence type="ECO:0000313" key="11">
    <source>
        <dbReference type="Proteomes" id="UP000246991"/>
    </source>
</evidence>
<evidence type="ECO:0000256" key="3">
    <source>
        <dbReference type="ARBA" id="ARBA00022454"/>
    </source>
</evidence>
<feature type="region of interest" description="Disordered" evidence="8">
    <location>
        <begin position="215"/>
        <end position="235"/>
    </location>
</feature>
<dbReference type="PANTHER" id="PTHR12162">
    <property type="entry name" value="NIBRIN-RELATED"/>
    <property type="match status" value="1"/>
</dbReference>
<reference evidence="10 11" key="1">
    <citation type="submission" date="2018-03" db="EMBL/GenBank/DDBJ databases">
        <title>Genomes of Pezizomycetes fungi and the evolution of truffles.</title>
        <authorList>
            <person name="Murat C."/>
            <person name="Payen T."/>
            <person name="Noel B."/>
            <person name="Kuo A."/>
            <person name="Martin F.M."/>
        </authorList>
    </citation>
    <scope>NUCLEOTIDE SEQUENCE [LARGE SCALE GENOMIC DNA]</scope>
    <source>
        <strain evidence="10">091103-1</strain>
    </source>
</reference>
<dbReference type="AlphaFoldDB" id="A0A317SBY5"/>
<feature type="region of interest" description="Disordered" evidence="8">
    <location>
        <begin position="349"/>
        <end position="374"/>
    </location>
</feature>
<dbReference type="InterPro" id="IPR008984">
    <property type="entry name" value="SMAD_FHA_dom_sf"/>
</dbReference>
<feature type="domain" description="FHA" evidence="9">
    <location>
        <begin position="24"/>
        <end position="88"/>
    </location>
</feature>
<dbReference type="InterPro" id="IPR040227">
    <property type="entry name" value="Nibrin-rel"/>
</dbReference>
<dbReference type="EMBL" id="PYWC01000126">
    <property type="protein sequence ID" value="PWW71982.1"/>
    <property type="molecule type" value="Genomic_DNA"/>
</dbReference>
<evidence type="ECO:0000313" key="10">
    <source>
        <dbReference type="EMBL" id="PWW71982.1"/>
    </source>
</evidence>
<dbReference type="STRING" id="42249.A0A317SBY5"/>
<dbReference type="GO" id="GO:0005694">
    <property type="term" value="C:chromosome"/>
    <property type="evidence" value="ECO:0007669"/>
    <property type="project" value="UniProtKB-SubCell"/>
</dbReference>
<dbReference type="GO" id="GO:0003684">
    <property type="term" value="F:damaged DNA binding"/>
    <property type="evidence" value="ECO:0007669"/>
    <property type="project" value="TreeGrafter"/>
</dbReference>
<dbReference type="GO" id="GO:0000724">
    <property type="term" value="P:double-strand break repair via homologous recombination"/>
    <property type="evidence" value="ECO:0007669"/>
    <property type="project" value="TreeGrafter"/>
</dbReference>
<dbReference type="Gene3D" id="3.40.50.10190">
    <property type="entry name" value="BRCT domain"/>
    <property type="match status" value="1"/>
</dbReference>
<feature type="compositionally biased region" description="Basic and acidic residues" evidence="8">
    <location>
        <begin position="735"/>
        <end position="745"/>
    </location>
</feature>
<feature type="compositionally biased region" description="Polar residues" evidence="8">
    <location>
        <begin position="746"/>
        <end position="764"/>
    </location>
</feature>
<dbReference type="GO" id="GO:0030870">
    <property type="term" value="C:Mre11 complex"/>
    <property type="evidence" value="ECO:0007669"/>
    <property type="project" value="InterPro"/>
</dbReference>
<feature type="region of interest" description="Disordered" evidence="8">
    <location>
        <begin position="388"/>
        <end position="515"/>
    </location>
</feature>
<dbReference type="PROSITE" id="PS50006">
    <property type="entry name" value="FHA_DOMAIN"/>
    <property type="match status" value="1"/>
</dbReference>
<dbReference type="PANTHER" id="PTHR12162:SF0">
    <property type="entry name" value="NIBRIN"/>
    <property type="match status" value="1"/>
</dbReference>
<keyword evidence="5" id="KW-0234">DNA repair</keyword>
<comment type="subcellular location">
    <subcellularLocation>
        <location evidence="2">Chromosome</location>
    </subcellularLocation>
    <subcellularLocation>
        <location evidence="1">Nucleus</location>
    </subcellularLocation>
</comment>
<dbReference type="InterPro" id="IPR000253">
    <property type="entry name" value="FHA_dom"/>
</dbReference>
<feature type="compositionally biased region" description="Polar residues" evidence="8">
    <location>
        <begin position="436"/>
        <end position="453"/>
    </location>
</feature>
<feature type="compositionally biased region" description="Polar residues" evidence="8">
    <location>
        <begin position="355"/>
        <end position="374"/>
    </location>
</feature>
<keyword evidence="6" id="KW-0539">Nucleus</keyword>
<evidence type="ECO:0000259" key="9">
    <source>
        <dbReference type="PROSITE" id="PS50006"/>
    </source>
</evidence>
<dbReference type="OrthoDB" id="552194at2759"/>
<feature type="region of interest" description="Disordered" evidence="8">
    <location>
        <begin position="698"/>
        <end position="807"/>
    </location>
</feature>
<organism evidence="10 11">
    <name type="scientific">Tuber magnatum</name>
    <name type="common">white Piedmont truffle</name>
    <dbReference type="NCBI Taxonomy" id="42249"/>
    <lineage>
        <taxon>Eukaryota</taxon>
        <taxon>Fungi</taxon>
        <taxon>Dikarya</taxon>
        <taxon>Ascomycota</taxon>
        <taxon>Pezizomycotina</taxon>
        <taxon>Pezizomycetes</taxon>
        <taxon>Pezizales</taxon>
        <taxon>Tuberaceae</taxon>
        <taxon>Tuber</taxon>
    </lineage>
</organism>
<accession>A0A317SBY5</accession>
<evidence type="ECO:0000256" key="5">
    <source>
        <dbReference type="ARBA" id="ARBA00023204"/>
    </source>
</evidence>
<feature type="compositionally biased region" description="Basic residues" evidence="8">
    <location>
        <begin position="405"/>
        <end position="415"/>
    </location>
</feature>
<evidence type="ECO:0000256" key="8">
    <source>
        <dbReference type="SAM" id="MobiDB-lite"/>
    </source>
</evidence>
<dbReference type="Gene3D" id="2.60.200.20">
    <property type="match status" value="1"/>
</dbReference>
<dbReference type="SMART" id="SM00240">
    <property type="entry name" value="FHA"/>
    <property type="match status" value="1"/>
</dbReference>
<dbReference type="InterPro" id="IPR032429">
    <property type="entry name" value="Nibrin_BRCT2"/>
</dbReference>
<evidence type="ECO:0000256" key="6">
    <source>
        <dbReference type="ARBA" id="ARBA00023242"/>
    </source>
</evidence>
<dbReference type="InterPro" id="IPR036420">
    <property type="entry name" value="BRCT_dom_sf"/>
</dbReference>
<comment type="caution">
    <text evidence="10">The sequence shown here is derived from an EMBL/GenBank/DDBJ whole genome shotgun (WGS) entry which is preliminary data.</text>
</comment>
<evidence type="ECO:0000256" key="1">
    <source>
        <dbReference type="ARBA" id="ARBA00004123"/>
    </source>
</evidence>
<dbReference type="Pfam" id="PF00498">
    <property type="entry name" value="FHA"/>
    <property type="match status" value="1"/>
</dbReference>
<comment type="similarity">
    <text evidence="7">Belongs to the Nibrin family.</text>
</comment>
<gene>
    <name evidence="10" type="ORF">C7212DRAFT_302429</name>
</gene>
<evidence type="ECO:0000256" key="4">
    <source>
        <dbReference type="ARBA" id="ARBA00022763"/>
    </source>
</evidence>
<feature type="compositionally biased region" description="Basic and acidic residues" evidence="8">
    <location>
        <begin position="499"/>
        <end position="513"/>
    </location>
</feature>
<keyword evidence="11" id="KW-1185">Reference proteome</keyword>
<proteinExistence type="inferred from homology"/>
<sequence length="807" mass="90030">MWFVECEGEVLGGKRLWLRPNQRFAIGRTPSQDVNLSLPSQKSISRIHLLIEVGGVKEGDGLKLNVRPSLKVQDYKTKHGTRINGQEIRDQTVTLEEESYHIHLGKYEPAFRLYWDPIVFSVSLSSKDRKDKRTMIPFQNKVEALGIKTLATFVPSTTYVVASKRNTAIGLQALINGKVIVTSSYLDAVVQAASIPRDGRQSALELDFDGNWPNPEEFLPPSSNEPGNRPSSLYRPDKARRNIFEGYTFIFCDNLQYSSFLGPVTDAHGKLERYDVRLGETTPGELVEFVRNRGHGTNVAVVRFIAKKNPEWENHLSTRVQEILGYRMVEQNEFLDIILTGDTSRLRKPLDEDFSPTTRPITTESPQASRNVYSGSPVQLDKSIIEETPVPLSSGETSGASRPTLRGRGRTRTRIIPKLIDPFSMDPLDLPPPTPAQAQSVSTQLAPGQSFSTPAPRAIGASVQSGPSLPRPSAGLNNTPMEVDEPPQSTHLNAPLDPGSRKRSVEPEDEQRQPLDVMDLLPGAQAVKRRKLIEEEERTLWGESIEESPPEPIAKPELVKKMPDKTAPLKGKGKKLQKDEDPFITKAREIKEKEEEAARVAKAEELIAMEGLDVNQLKNLAIVEVMEVKPRTDKPSRDGYGDQGTRWEDRWNGRKNFKKFVRSGRGGGMRAMRGNVMVNLVEHRGRDYGIGYWLENEEERPSARKIQKTPVHRLQQADGLQEGSNDCMQAPSPGDRSEARARDSAQTHVPATQTRGPAITNQGTKRGANAQGSRAGAGKKQKTLVLRDESGSDEDSDDELRFKFKKR</sequence>
<evidence type="ECO:0000256" key="2">
    <source>
        <dbReference type="ARBA" id="ARBA00004286"/>
    </source>
</evidence>